<dbReference type="InterPro" id="IPR050192">
    <property type="entry name" value="CopG/NikR_regulator"/>
</dbReference>
<dbReference type="GO" id="GO:0010045">
    <property type="term" value="P:response to nickel cation"/>
    <property type="evidence" value="ECO:0007669"/>
    <property type="project" value="InterPro"/>
</dbReference>
<keyword evidence="3" id="KW-0533">Nickel</keyword>
<dbReference type="Pfam" id="PF01402">
    <property type="entry name" value="RHH_1"/>
    <property type="match status" value="1"/>
</dbReference>
<dbReference type="Gene3D" id="3.30.70.1150">
    <property type="entry name" value="ACT-like. Chain A, domain 2"/>
    <property type="match status" value="1"/>
</dbReference>
<dbReference type="GO" id="GO:0003677">
    <property type="term" value="F:DNA binding"/>
    <property type="evidence" value="ECO:0007669"/>
    <property type="project" value="UniProtKB-KW"/>
</dbReference>
<evidence type="ECO:0000256" key="7">
    <source>
        <dbReference type="ARBA" id="ARBA00023163"/>
    </source>
</evidence>
<sequence length="133" mass="15222">MAVSRFGVSLDEELLEALDKYVDDNAFANRSRAIRHLIEKNLVEEKWKCDNIVAGAVIIVFNHEKKDILKKSAEIQYEHKEFILSSQGFYLNELNYMEIIAVKGPSRKLTEISEQLISLKGIQHGKLVMSKAE</sequence>
<evidence type="ECO:0000259" key="9">
    <source>
        <dbReference type="Pfam" id="PF01402"/>
    </source>
</evidence>
<keyword evidence="5 8" id="KW-0805">Transcription regulation</keyword>
<comment type="caution">
    <text evidence="11">The sequence shown here is derived from an EMBL/GenBank/DDBJ whole genome shotgun (WGS) entry which is preliminary data.</text>
</comment>
<accession>A0A0D8JAU6</accession>
<dbReference type="SUPFAM" id="SSF55021">
    <property type="entry name" value="ACT-like"/>
    <property type="match status" value="1"/>
</dbReference>
<evidence type="ECO:0000313" key="12">
    <source>
        <dbReference type="Proteomes" id="UP000032544"/>
    </source>
</evidence>
<evidence type="ECO:0000256" key="8">
    <source>
        <dbReference type="HAMAP-Rule" id="MF_00476"/>
    </source>
</evidence>
<dbReference type="Proteomes" id="UP000032544">
    <property type="component" value="Unassembled WGS sequence"/>
</dbReference>
<dbReference type="InterPro" id="IPR014864">
    <property type="entry name" value="TF_NikR_Ni-bd_C"/>
</dbReference>
<evidence type="ECO:0000313" key="11">
    <source>
        <dbReference type="EMBL" id="KJF44032.1"/>
    </source>
</evidence>
<reference evidence="11 12" key="1">
    <citation type="submission" date="2014-09" db="EMBL/GenBank/DDBJ databases">
        <title>Draft Genome Sequence of Draconibacterium sp. JN14CK-3.</title>
        <authorList>
            <person name="Dong C."/>
            <person name="Lai Q."/>
            <person name="Shao Z."/>
        </authorList>
    </citation>
    <scope>NUCLEOTIDE SEQUENCE [LARGE SCALE GENOMIC DNA]</scope>
    <source>
        <strain evidence="11 12">JN14CK-3</strain>
    </source>
</reference>
<evidence type="ECO:0000259" key="10">
    <source>
        <dbReference type="Pfam" id="PF08753"/>
    </source>
</evidence>
<dbReference type="EMBL" id="JRHC01000001">
    <property type="protein sequence ID" value="KJF44032.1"/>
    <property type="molecule type" value="Genomic_DNA"/>
</dbReference>
<dbReference type="Pfam" id="PF08753">
    <property type="entry name" value="NikR_C"/>
    <property type="match status" value="1"/>
</dbReference>
<comment type="caution">
    <text evidence="8">Lacks conserved residue(s) required for the propagation of feature annotation.</text>
</comment>
<comment type="similarity">
    <text evidence="2 8">Belongs to the transcriptional regulatory CopG/NikR family.</text>
</comment>
<dbReference type="STRING" id="1544798.LH29_00345"/>
<evidence type="ECO:0000256" key="3">
    <source>
        <dbReference type="ARBA" id="ARBA00022596"/>
    </source>
</evidence>
<evidence type="ECO:0000256" key="5">
    <source>
        <dbReference type="ARBA" id="ARBA00023015"/>
    </source>
</evidence>
<dbReference type="GO" id="GO:0003700">
    <property type="term" value="F:DNA-binding transcription factor activity"/>
    <property type="evidence" value="ECO:0007669"/>
    <property type="project" value="UniProtKB-UniRule"/>
</dbReference>
<dbReference type="RefSeq" id="WP_045028345.1">
    <property type="nucleotide sequence ID" value="NZ_JRHC01000001.1"/>
</dbReference>
<dbReference type="InterPro" id="IPR010985">
    <property type="entry name" value="Ribbon_hlx_hlx"/>
</dbReference>
<dbReference type="InterPro" id="IPR002145">
    <property type="entry name" value="CopG"/>
</dbReference>
<feature type="domain" description="Ribbon-helix-helix protein CopG" evidence="9">
    <location>
        <begin position="5"/>
        <end position="43"/>
    </location>
</feature>
<keyword evidence="7 8" id="KW-0804">Transcription</keyword>
<dbReference type="InterPro" id="IPR045865">
    <property type="entry name" value="ACT-like_dom_sf"/>
</dbReference>
<feature type="domain" description="Transcription factor NikR nickel binding C-terminal" evidence="10">
    <location>
        <begin position="54"/>
        <end position="129"/>
    </location>
</feature>
<keyword evidence="6 8" id="KW-0238">DNA-binding</keyword>
<dbReference type="InterPro" id="IPR022988">
    <property type="entry name" value="Ni_resp_reg_NikR"/>
</dbReference>
<comment type="cofactor">
    <cofactor evidence="1">
        <name>Ni(2+)</name>
        <dbReference type="ChEBI" id="CHEBI:49786"/>
    </cofactor>
</comment>
<comment type="function">
    <text evidence="8">Transcriptional regulator.</text>
</comment>
<dbReference type="CDD" id="cd22231">
    <property type="entry name" value="RHH_NikR_HicB-like"/>
    <property type="match status" value="1"/>
</dbReference>
<keyword evidence="4" id="KW-0479">Metal-binding</keyword>
<dbReference type="Gene3D" id="1.10.1220.10">
    <property type="entry name" value="Met repressor-like"/>
    <property type="match status" value="1"/>
</dbReference>
<dbReference type="AlphaFoldDB" id="A0A0D8JAU6"/>
<gene>
    <name evidence="11" type="ORF">LH29_00345</name>
</gene>
<proteinExistence type="inferred from homology"/>
<evidence type="ECO:0000256" key="2">
    <source>
        <dbReference type="ARBA" id="ARBA00008478"/>
    </source>
</evidence>
<dbReference type="PANTHER" id="PTHR34719:SF2">
    <property type="entry name" value="NICKEL-RESPONSIVE REGULATOR"/>
    <property type="match status" value="1"/>
</dbReference>
<protein>
    <recommendedName>
        <fullName evidence="8">Putative nickel-responsive regulator</fullName>
    </recommendedName>
</protein>
<organism evidence="11 12">
    <name type="scientific">Draconibacterium sediminis</name>
    <dbReference type="NCBI Taxonomy" id="1544798"/>
    <lineage>
        <taxon>Bacteria</taxon>
        <taxon>Pseudomonadati</taxon>
        <taxon>Bacteroidota</taxon>
        <taxon>Bacteroidia</taxon>
        <taxon>Marinilabiliales</taxon>
        <taxon>Prolixibacteraceae</taxon>
        <taxon>Draconibacterium</taxon>
    </lineage>
</organism>
<dbReference type="InterPro" id="IPR013321">
    <property type="entry name" value="Arc_rbn_hlx_hlx"/>
</dbReference>
<dbReference type="GO" id="GO:0016151">
    <property type="term" value="F:nickel cation binding"/>
    <property type="evidence" value="ECO:0007669"/>
    <property type="project" value="UniProtKB-UniRule"/>
</dbReference>
<dbReference type="SUPFAM" id="SSF47598">
    <property type="entry name" value="Ribbon-helix-helix"/>
    <property type="match status" value="1"/>
</dbReference>
<evidence type="ECO:0000256" key="1">
    <source>
        <dbReference type="ARBA" id="ARBA00001967"/>
    </source>
</evidence>
<dbReference type="PANTHER" id="PTHR34719">
    <property type="entry name" value="NICKEL-RESPONSIVE REGULATOR"/>
    <property type="match status" value="1"/>
</dbReference>
<dbReference type="HAMAP" id="MF_00476">
    <property type="entry name" value="NikR"/>
    <property type="match status" value="1"/>
</dbReference>
<name>A0A0D8JAU6_9BACT</name>
<keyword evidence="12" id="KW-1185">Reference proteome</keyword>
<dbReference type="OrthoDB" id="9806294at2"/>
<dbReference type="NCBIfam" id="NF003381">
    <property type="entry name" value="PRK04460.1"/>
    <property type="match status" value="1"/>
</dbReference>
<evidence type="ECO:0000256" key="6">
    <source>
        <dbReference type="ARBA" id="ARBA00023125"/>
    </source>
</evidence>
<evidence type="ECO:0000256" key="4">
    <source>
        <dbReference type="ARBA" id="ARBA00022723"/>
    </source>
</evidence>
<dbReference type="InterPro" id="IPR027271">
    <property type="entry name" value="Acetolactate_synth/TF_NikR_C"/>
</dbReference>